<dbReference type="AlphaFoldDB" id="A0A4U5NZN6"/>
<sequence>MSSYLLAPLLLASTVIQFSFSASSCFSKPGHLNVVFNRSSCDVVVGLEGSSISKRKIENCPDYCMFVTEPNRSLVLANEDEIVVVPISKGIFDLARCDEGRSNNVREKEAILDCENIKNDASIMYGKLLSVAQERCSPTSQQIFIPLDKQLEATLSDHPDTRWRQIRERQCGNPERFAIRRCIVMLAVAAALTLLGITVIAVDLCCLNPNYQRQGERLTRERPCRRRWEERENHNSRSSYEGHRKAKESSREMVKKSSLEEVKKSSGEASLKAEHPFFQDSRGPFVAESKRLSPSKTTLRDSVTDRSSVSSQEITSKTQKSDRSTVFGR</sequence>
<dbReference type="Proteomes" id="UP000298663">
    <property type="component" value="Unassembled WGS sequence"/>
</dbReference>
<evidence type="ECO:0000256" key="3">
    <source>
        <dbReference type="SAM" id="SignalP"/>
    </source>
</evidence>
<feature type="region of interest" description="Disordered" evidence="1">
    <location>
        <begin position="230"/>
        <end position="329"/>
    </location>
</feature>
<proteinExistence type="predicted"/>
<reference evidence="4 5" key="2">
    <citation type="journal article" date="2019" name="G3 (Bethesda)">
        <title>Hybrid Assembly of the Genome of the Entomopathogenic Nematode Steinernema carpocapsae Identifies the X-Chromosome.</title>
        <authorList>
            <person name="Serra L."/>
            <person name="Macchietto M."/>
            <person name="Macias-Munoz A."/>
            <person name="McGill C.J."/>
            <person name="Rodriguez I.M."/>
            <person name="Rodriguez B."/>
            <person name="Murad R."/>
            <person name="Mortazavi A."/>
        </authorList>
    </citation>
    <scope>NUCLEOTIDE SEQUENCE [LARGE SCALE GENOMIC DNA]</scope>
    <source>
        <strain evidence="4 5">ALL</strain>
    </source>
</reference>
<name>A0A4U5NZN6_STECR</name>
<feature type="compositionally biased region" description="Basic and acidic residues" evidence="1">
    <location>
        <begin position="230"/>
        <end position="277"/>
    </location>
</feature>
<evidence type="ECO:0000313" key="4">
    <source>
        <dbReference type="EMBL" id="TKR89129.1"/>
    </source>
</evidence>
<reference evidence="4 5" key="1">
    <citation type="journal article" date="2015" name="Genome Biol.">
        <title>Comparative genomics of Steinernema reveals deeply conserved gene regulatory networks.</title>
        <authorList>
            <person name="Dillman A.R."/>
            <person name="Macchietto M."/>
            <person name="Porter C.F."/>
            <person name="Rogers A."/>
            <person name="Williams B."/>
            <person name="Antoshechkin I."/>
            <person name="Lee M.M."/>
            <person name="Goodwin Z."/>
            <person name="Lu X."/>
            <person name="Lewis E.E."/>
            <person name="Goodrich-Blair H."/>
            <person name="Stock S.P."/>
            <person name="Adams B.J."/>
            <person name="Sternberg P.W."/>
            <person name="Mortazavi A."/>
        </authorList>
    </citation>
    <scope>NUCLEOTIDE SEQUENCE [LARGE SCALE GENOMIC DNA]</scope>
    <source>
        <strain evidence="4 5">ALL</strain>
    </source>
</reference>
<keyword evidence="2" id="KW-0812">Transmembrane</keyword>
<dbReference type="EMBL" id="AZBU02000003">
    <property type="protein sequence ID" value="TKR89129.1"/>
    <property type="molecule type" value="Genomic_DNA"/>
</dbReference>
<feature type="signal peptide" evidence="3">
    <location>
        <begin position="1"/>
        <end position="21"/>
    </location>
</feature>
<feature type="chain" id="PRO_5021007667" description="ZP domain-containing protein" evidence="3">
    <location>
        <begin position="22"/>
        <end position="329"/>
    </location>
</feature>
<accession>A0A4U5NZN6</accession>
<keyword evidence="3" id="KW-0732">Signal</keyword>
<feature type="transmembrane region" description="Helical" evidence="2">
    <location>
        <begin position="183"/>
        <end position="207"/>
    </location>
</feature>
<evidence type="ECO:0000256" key="1">
    <source>
        <dbReference type="SAM" id="MobiDB-lite"/>
    </source>
</evidence>
<comment type="caution">
    <text evidence="4">The sequence shown here is derived from an EMBL/GenBank/DDBJ whole genome shotgun (WGS) entry which is preliminary data.</text>
</comment>
<evidence type="ECO:0000256" key="2">
    <source>
        <dbReference type="SAM" id="Phobius"/>
    </source>
</evidence>
<evidence type="ECO:0000313" key="5">
    <source>
        <dbReference type="Proteomes" id="UP000298663"/>
    </source>
</evidence>
<keyword evidence="5" id="KW-1185">Reference proteome</keyword>
<gene>
    <name evidence="4" type="ORF">L596_013274</name>
</gene>
<keyword evidence="2" id="KW-0472">Membrane</keyword>
<keyword evidence="2" id="KW-1133">Transmembrane helix</keyword>
<evidence type="ECO:0008006" key="6">
    <source>
        <dbReference type="Google" id="ProtNLM"/>
    </source>
</evidence>
<organism evidence="4 5">
    <name type="scientific">Steinernema carpocapsae</name>
    <name type="common">Entomopathogenic nematode</name>
    <dbReference type="NCBI Taxonomy" id="34508"/>
    <lineage>
        <taxon>Eukaryota</taxon>
        <taxon>Metazoa</taxon>
        <taxon>Ecdysozoa</taxon>
        <taxon>Nematoda</taxon>
        <taxon>Chromadorea</taxon>
        <taxon>Rhabditida</taxon>
        <taxon>Tylenchina</taxon>
        <taxon>Panagrolaimomorpha</taxon>
        <taxon>Strongyloidoidea</taxon>
        <taxon>Steinernematidae</taxon>
        <taxon>Steinernema</taxon>
    </lineage>
</organism>
<protein>
    <recommendedName>
        <fullName evidence="6">ZP domain-containing protein</fullName>
    </recommendedName>
</protein>